<protein>
    <submittedName>
        <fullName evidence="5">Longitudinals lacking protein-like</fullName>
    </submittedName>
</protein>
<keyword evidence="1" id="KW-0479">Metal-binding</keyword>
<sequence length="112" mass="12572">MADWLDKWYGLQISFKKNMLGRPELVGPASGAVGGPTSPSGGGKEVAKAYECPKCGRSYMWKNTLMRHLRNECGIEPQFQCPFCPHRTKLKSNLTQHIRYKHMSPAAMTESL</sequence>
<evidence type="ECO:0000313" key="4">
    <source>
        <dbReference type="Proteomes" id="UP000515158"/>
    </source>
</evidence>
<feature type="domain" description="C2H2-type" evidence="3">
    <location>
        <begin position="79"/>
        <end position="107"/>
    </location>
</feature>
<dbReference type="SMART" id="SM00355">
    <property type="entry name" value="ZnF_C2H2"/>
    <property type="match status" value="2"/>
</dbReference>
<evidence type="ECO:0000256" key="2">
    <source>
        <dbReference type="SAM" id="MobiDB-lite"/>
    </source>
</evidence>
<dbReference type="InterPro" id="IPR036236">
    <property type="entry name" value="Znf_C2H2_sf"/>
</dbReference>
<organism evidence="5">
    <name type="scientific">Thrips palmi</name>
    <name type="common">Melon thrips</name>
    <dbReference type="NCBI Taxonomy" id="161013"/>
    <lineage>
        <taxon>Eukaryota</taxon>
        <taxon>Metazoa</taxon>
        <taxon>Ecdysozoa</taxon>
        <taxon>Arthropoda</taxon>
        <taxon>Hexapoda</taxon>
        <taxon>Insecta</taxon>
        <taxon>Pterygota</taxon>
        <taxon>Neoptera</taxon>
        <taxon>Paraneoptera</taxon>
        <taxon>Thysanoptera</taxon>
        <taxon>Terebrantia</taxon>
        <taxon>Thripoidea</taxon>
        <taxon>Thripidae</taxon>
        <taxon>Thrips</taxon>
    </lineage>
</organism>
<evidence type="ECO:0000313" key="5">
    <source>
        <dbReference type="RefSeq" id="XP_034250889.1"/>
    </source>
</evidence>
<dbReference type="Gene3D" id="3.30.160.60">
    <property type="entry name" value="Classic Zinc Finger"/>
    <property type="match status" value="2"/>
</dbReference>
<dbReference type="RefSeq" id="XP_034250889.1">
    <property type="nucleotide sequence ID" value="XM_034394998.1"/>
</dbReference>
<gene>
    <name evidence="5" type="primary">LOC117651189</name>
</gene>
<keyword evidence="1" id="KW-0863">Zinc-finger</keyword>
<dbReference type="GO" id="GO:0008270">
    <property type="term" value="F:zinc ion binding"/>
    <property type="evidence" value="ECO:0007669"/>
    <property type="project" value="UniProtKB-KW"/>
</dbReference>
<dbReference type="OrthoDB" id="10004641at2759"/>
<feature type="domain" description="C2H2-type" evidence="3">
    <location>
        <begin position="50"/>
        <end position="77"/>
    </location>
</feature>
<dbReference type="InterPro" id="IPR013087">
    <property type="entry name" value="Znf_C2H2_type"/>
</dbReference>
<dbReference type="Pfam" id="PF00096">
    <property type="entry name" value="zf-C2H2"/>
    <property type="match status" value="2"/>
</dbReference>
<evidence type="ECO:0000256" key="1">
    <source>
        <dbReference type="PROSITE-ProRule" id="PRU00042"/>
    </source>
</evidence>
<dbReference type="GeneID" id="117651189"/>
<proteinExistence type="predicted"/>
<dbReference type="InParanoid" id="A0A6P9A0M1"/>
<reference evidence="5" key="1">
    <citation type="submission" date="2025-08" db="UniProtKB">
        <authorList>
            <consortium name="RefSeq"/>
        </authorList>
    </citation>
    <scope>IDENTIFICATION</scope>
    <source>
        <tissue evidence="5">Total insect</tissue>
    </source>
</reference>
<name>A0A6P9A0M1_THRPL</name>
<dbReference type="SUPFAM" id="SSF57667">
    <property type="entry name" value="beta-beta-alpha zinc fingers"/>
    <property type="match status" value="1"/>
</dbReference>
<dbReference type="Proteomes" id="UP000515158">
    <property type="component" value="Unplaced"/>
</dbReference>
<keyword evidence="1" id="KW-0862">Zinc</keyword>
<accession>A0A6P9A0M1</accession>
<feature type="region of interest" description="Disordered" evidence="2">
    <location>
        <begin position="27"/>
        <end position="46"/>
    </location>
</feature>
<dbReference type="KEGG" id="tpal:117651189"/>
<keyword evidence="4" id="KW-1185">Reference proteome</keyword>
<dbReference type="AlphaFoldDB" id="A0A6P9A0M1"/>
<evidence type="ECO:0000259" key="3">
    <source>
        <dbReference type="PROSITE" id="PS50157"/>
    </source>
</evidence>
<dbReference type="PROSITE" id="PS50157">
    <property type="entry name" value="ZINC_FINGER_C2H2_2"/>
    <property type="match status" value="2"/>
</dbReference>